<accession>A0A164Q0X1</accession>
<evidence type="ECO:0000313" key="2">
    <source>
        <dbReference type="Proteomes" id="UP000076722"/>
    </source>
</evidence>
<organism evidence="1 2">
    <name type="scientific">Sistotremastrum niveocremeum HHB9708</name>
    <dbReference type="NCBI Taxonomy" id="1314777"/>
    <lineage>
        <taxon>Eukaryota</taxon>
        <taxon>Fungi</taxon>
        <taxon>Dikarya</taxon>
        <taxon>Basidiomycota</taxon>
        <taxon>Agaricomycotina</taxon>
        <taxon>Agaricomycetes</taxon>
        <taxon>Sistotremastrales</taxon>
        <taxon>Sistotremastraceae</taxon>
        <taxon>Sertulicium</taxon>
        <taxon>Sertulicium niveocremeum</taxon>
    </lineage>
</organism>
<gene>
    <name evidence="1" type="ORF">SISNIDRAFT_458946</name>
</gene>
<keyword evidence="2" id="KW-1185">Reference proteome</keyword>
<dbReference type="AlphaFoldDB" id="A0A164Q0X1"/>
<name>A0A164Q0X1_9AGAM</name>
<evidence type="ECO:0000313" key="1">
    <source>
        <dbReference type="EMBL" id="KZS89219.1"/>
    </source>
</evidence>
<sequence length="142" mass="15894">MVAFHGSEQYGSLRTDLIKSGLPITLWKVLEGQERALNVRLLMDAENCLRNVSWDSLRDISAIQASTLLGLVYDPHYRVPSVGCLDILHQAYTSLKKLCGFVFQHGASLDGIARYWSTPAQEEEVKFSESISARVPCSDMNF</sequence>
<protein>
    <submittedName>
        <fullName evidence="1">Uncharacterized protein</fullName>
    </submittedName>
</protein>
<dbReference type="EMBL" id="KV419429">
    <property type="protein sequence ID" value="KZS89219.1"/>
    <property type="molecule type" value="Genomic_DNA"/>
</dbReference>
<proteinExistence type="predicted"/>
<dbReference type="Proteomes" id="UP000076722">
    <property type="component" value="Unassembled WGS sequence"/>
</dbReference>
<reference evidence="1 2" key="1">
    <citation type="journal article" date="2016" name="Mol. Biol. Evol.">
        <title>Comparative Genomics of Early-Diverging Mushroom-Forming Fungi Provides Insights into the Origins of Lignocellulose Decay Capabilities.</title>
        <authorList>
            <person name="Nagy L.G."/>
            <person name="Riley R."/>
            <person name="Tritt A."/>
            <person name="Adam C."/>
            <person name="Daum C."/>
            <person name="Floudas D."/>
            <person name="Sun H."/>
            <person name="Yadav J.S."/>
            <person name="Pangilinan J."/>
            <person name="Larsson K.H."/>
            <person name="Matsuura K."/>
            <person name="Barry K."/>
            <person name="Labutti K."/>
            <person name="Kuo R."/>
            <person name="Ohm R.A."/>
            <person name="Bhattacharya S.S."/>
            <person name="Shirouzu T."/>
            <person name="Yoshinaga Y."/>
            <person name="Martin F.M."/>
            <person name="Grigoriev I.V."/>
            <person name="Hibbett D.S."/>
        </authorList>
    </citation>
    <scope>NUCLEOTIDE SEQUENCE [LARGE SCALE GENOMIC DNA]</scope>
    <source>
        <strain evidence="1 2">HHB9708</strain>
    </source>
</reference>